<dbReference type="Gene3D" id="3.40.50.970">
    <property type="match status" value="2"/>
</dbReference>
<comment type="caution">
    <text evidence="8">The sequence shown here is derived from an EMBL/GenBank/DDBJ whole genome shotgun (WGS) entry which is preliminary data.</text>
</comment>
<evidence type="ECO:0000313" key="8">
    <source>
        <dbReference type="EMBL" id="MVO88944.1"/>
    </source>
</evidence>
<dbReference type="AlphaFoldDB" id="A0A6L6X511"/>
<dbReference type="RefSeq" id="WP_343041490.1">
    <property type="nucleotide sequence ID" value="NZ_WPNZ01000020.1"/>
</dbReference>
<dbReference type="Pfam" id="PF02775">
    <property type="entry name" value="TPP_enzyme_C"/>
    <property type="match status" value="1"/>
</dbReference>
<evidence type="ECO:0000313" key="9">
    <source>
        <dbReference type="Proteomes" id="UP000483802"/>
    </source>
</evidence>
<dbReference type="SUPFAM" id="SSF52518">
    <property type="entry name" value="Thiamin diphosphate-binding fold (THDP-binding)"/>
    <property type="match status" value="2"/>
</dbReference>
<reference evidence="8 9" key="1">
    <citation type="submission" date="2019-11" db="EMBL/GenBank/DDBJ databases">
        <title>Streptomyces typhae sp. nov., a novel endophytic actinomycete isolated from the root of cattail pollen (Typha angustifolia L.).</title>
        <authorList>
            <person name="Peng C."/>
        </authorList>
    </citation>
    <scope>NUCLEOTIDE SEQUENCE [LARGE SCALE GENOMIC DNA]</scope>
    <source>
        <strain evidence="9">p1417</strain>
    </source>
</reference>
<gene>
    <name evidence="8" type="primary">aepY</name>
    <name evidence="8" type="ORF">GPA10_30355</name>
</gene>
<dbReference type="Pfam" id="PF02776">
    <property type="entry name" value="TPP_enzyme_N"/>
    <property type="match status" value="1"/>
</dbReference>
<sequence length="416" mass="41343">MISNDDFCTALADRGFDFVAGVPCSYFSGPIERLTRDGVYLPAANEGAALAAAAGAAVAGHRAAVIAQNSGLGNLVNPLASLTATYGIPVLVFMSLRGWPDPSQDEPQHEVMGLATHKLLDAMDVPHLTVPATATAADLADVLDRADAELAAGRTVFVLTQKGAIEKAAGAGSAGAVAAGAAAVAAESGAGTAEPGAGIAEPGAGTAEPDAGAASRARADGLGRVEVLRAIEHLLEGAAVVSTTGYTSRELFGITGSKSHFYMQGSMGHAAAFGLGVALRQPGTPVVVLDGDGAALMHLGTLSTVGAEAPDNFVHVVFDNGSYESTGGQVTTSHSTRFAVVAEGAGYASARVCDTADAVTEALAAALGGGGPHLIVVPVAKAGASAFSRATAAMTTTDIREGFAARLRGEEHSGGG</sequence>
<dbReference type="GO" id="GO:0030976">
    <property type="term" value="F:thiamine pyrophosphate binding"/>
    <property type="evidence" value="ECO:0007669"/>
    <property type="project" value="InterPro"/>
</dbReference>
<dbReference type="PANTHER" id="PTHR42818:SF1">
    <property type="entry name" value="SULFOPYRUVATE DECARBOXYLASE"/>
    <property type="match status" value="1"/>
</dbReference>
<dbReference type="GO" id="GO:0000287">
    <property type="term" value="F:magnesium ion binding"/>
    <property type="evidence" value="ECO:0007669"/>
    <property type="project" value="InterPro"/>
</dbReference>
<dbReference type="PROSITE" id="PS00187">
    <property type="entry name" value="TPP_ENZYMES"/>
    <property type="match status" value="1"/>
</dbReference>
<dbReference type="PANTHER" id="PTHR42818">
    <property type="entry name" value="SULFOPYRUVATE DECARBOXYLASE SUBUNIT ALPHA"/>
    <property type="match status" value="1"/>
</dbReference>
<dbReference type="InterPro" id="IPR011766">
    <property type="entry name" value="TPP_enzyme_TPP-bd"/>
</dbReference>
<keyword evidence="3 8" id="KW-0456">Lyase</keyword>
<dbReference type="InterPro" id="IPR000399">
    <property type="entry name" value="TPP-bd_CS"/>
</dbReference>
<keyword evidence="1" id="KW-0210">Decarboxylase</keyword>
<evidence type="ECO:0000256" key="2">
    <source>
        <dbReference type="ARBA" id="ARBA00023052"/>
    </source>
</evidence>
<keyword evidence="8" id="KW-0670">Pyruvate</keyword>
<organism evidence="8 9">
    <name type="scientific">Streptomyces typhae</name>
    <dbReference type="NCBI Taxonomy" id="2681492"/>
    <lineage>
        <taxon>Bacteria</taxon>
        <taxon>Bacillati</taxon>
        <taxon>Actinomycetota</taxon>
        <taxon>Actinomycetes</taxon>
        <taxon>Kitasatosporales</taxon>
        <taxon>Streptomycetaceae</taxon>
        <taxon>Streptomyces</taxon>
    </lineage>
</organism>
<name>A0A6L6X511_9ACTN</name>
<feature type="domain" description="Thiamine pyrophosphate enzyme TPP-binding" evidence="6">
    <location>
        <begin position="262"/>
        <end position="377"/>
    </location>
</feature>
<feature type="region of interest" description="Disordered" evidence="5">
    <location>
        <begin position="191"/>
        <end position="214"/>
    </location>
</feature>
<proteinExistence type="predicted"/>
<evidence type="ECO:0000256" key="1">
    <source>
        <dbReference type="ARBA" id="ARBA00022793"/>
    </source>
</evidence>
<dbReference type="InterPro" id="IPR017684">
    <property type="entry name" value="Phosphono-pyrv_decarboxylase"/>
</dbReference>
<dbReference type="EMBL" id="WPNZ01000020">
    <property type="protein sequence ID" value="MVO88944.1"/>
    <property type="molecule type" value="Genomic_DNA"/>
</dbReference>
<evidence type="ECO:0000259" key="6">
    <source>
        <dbReference type="Pfam" id="PF02775"/>
    </source>
</evidence>
<keyword evidence="9" id="KW-1185">Reference proteome</keyword>
<protein>
    <recommendedName>
        <fullName evidence="4">Phosphonopyruvate decarboxylase</fullName>
        <ecNumber evidence="4">4.1.1.82</ecNumber>
    </recommendedName>
</protein>
<dbReference type="GO" id="GO:0033980">
    <property type="term" value="F:phosphonopyruvate decarboxylase activity"/>
    <property type="evidence" value="ECO:0007669"/>
    <property type="project" value="UniProtKB-UniRule"/>
</dbReference>
<dbReference type="GO" id="GO:0032923">
    <property type="term" value="P:organic phosphonate biosynthetic process"/>
    <property type="evidence" value="ECO:0007669"/>
    <property type="project" value="InterPro"/>
</dbReference>
<dbReference type="InterPro" id="IPR051818">
    <property type="entry name" value="TPP_dependent_decarboxylase"/>
</dbReference>
<dbReference type="GO" id="GO:0017000">
    <property type="term" value="P:antibiotic biosynthetic process"/>
    <property type="evidence" value="ECO:0007669"/>
    <property type="project" value="UniProtKB-UniRule"/>
</dbReference>
<feature type="domain" description="Thiamine pyrophosphate enzyme N-terminal TPP-binding" evidence="7">
    <location>
        <begin position="7"/>
        <end position="110"/>
    </location>
</feature>
<dbReference type="NCBIfam" id="TIGR03297">
    <property type="entry name" value="Ppyr-DeCO2ase"/>
    <property type="match status" value="1"/>
</dbReference>
<dbReference type="Proteomes" id="UP000483802">
    <property type="component" value="Unassembled WGS sequence"/>
</dbReference>
<evidence type="ECO:0000259" key="7">
    <source>
        <dbReference type="Pfam" id="PF02776"/>
    </source>
</evidence>
<keyword evidence="2" id="KW-0786">Thiamine pyrophosphate</keyword>
<dbReference type="EC" id="4.1.1.82" evidence="4"/>
<evidence type="ECO:0000256" key="4">
    <source>
        <dbReference type="NCBIfam" id="TIGR03297"/>
    </source>
</evidence>
<accession>A0A6L6X511</accession>
<evidence type="ECO:0000256" key="5">
    <source>
        <dbReference type="SAM" id="MobiDB-lite"/>
    </source>
</evidence>
<dbReference type="InterPro" id="IPR012001">
    <property type="entry name" value="Thiamin_PyroP_enz_TPP-bd_dom"/>
</dbReference>
<dbReference type="InterPro" id="IPR029061">
    <property type="entry name" value="THDP-binding"/>
</dbReference>
<evidence type="ECO:0000256" key="3">
    <source>
        <dbReference type="ARBA" id="ARBA00023239"/>
    </source>
</evidence>